<dbReference type="EnsemblProtists" id="HpaT808293">
    <property type="protein sequence ID" value="HpaP808293"/>
    <property type="gene ID" value="HpaG808293"/>
</dbReference>
<evidence type="ECO:0000256" key="5">
    <source>
        <dbReference type="ARBA" id="ARBA00022679"/>
    </source>
</evidence>
<dbReference type="EC" id="2.4.1.-" evidence="12"/>
<reference evidence="13" key="2">
    <citation type="submission" date="2015-06" db="UniProtKB">
        <authorList>
            <consortium name="EnsemblProtists"/>
        </authorList>
    </citation>
    <scope>IDENTIFICATION</scope>
    <source>
        <strain evidence="13">Emoy2</strain>
    </source>
</reference>
<dbReference type="AlphaFoldDB" id="M4BPF4"/>
<dbReference type="Proteomes" id="UP000011713">
    <property type="component" value="Unassembled WGS sequence"/>
</dbReference>
<evidence type="ECO:0000256" key="9">
    <source>
        <dbReference type="ARBA" id="ARBA00023136"/>
    </source>
</evidence>
<keyword evidence="6 12" id="KW-0812">Transmembrane</keyword>
<dbReference type="HOGENOM" id="CLU_008917_0_0_1"/>
<protein>
    <recommendedName>
        <fullName evidence="12">Mannosyltransferase</fullName>
        <ecNumber evidence="12">2.4.1.-</ecNumber>
    </recommendedName>
</protein>
<reference evidence="14" key="1">
    <citation type="journal article" date="2010" name="Science">
        <title>Signatures of adaptation to obligate biotrophy in the Hyaloperonospora arabidopsidis genome.</title>
        <authorList>
            <person name="Baxter L."/>
            <person name="Tripathy S."/>
            <person name="Ishaque N."/>
            <person name="Boot N."/>
            <person name="Cabral A."/>
            <person name="Kemen E."/>
            <person name="Thines M."/>
            <person name="Ah-Fong A."/>
            <person name="Anderson R."/>
            <person name="Badejoko W."/>
            <person name="Bittner-Eddy P."/>
            <person name="Boore J.L."/>
            <person name="Chibucos M.C."/>
            <person name="Coates M."/>
            <person name="Dehal P."/>
            <person name="Delehaunty K."/>
            <person name="Dong S."/>
            <person name="Downton P."/>
            <person name="Dumas B."/>
            <person name="Fabro G."/>
            <person name="Fronick C."/>
            <person name="Fuerstenberg S.I."/>
            <person name="Fulton L."/>
            <person name="Gaulin E."/>
            <person name="Govers F."/>
            <person name="Hughes L."/>
            <person name="Humphray S."/>
            <person name="Jiang R.H."/>
            <person name="Judelson H."/>
            <person name="Kamoun S."/>
            <person name="Kyung K."/>
            <person name="Meijer H."/>
            <person name="Minx P."/>
            <person name="Morris P."/>
            <person name="Nelson J."/>
            <person name="Phuntumart V."/>
            <person name="Qutob D."/>
            <person name="Rehmany A."/>
            <person name="Rougon-Cardoso A."/>
            <person name="Ryden P."/>
            <person name="Torto-Alalibo T."/>
            <person name="Studholme D."/>
            <person name="Wang Y."/>
            <person name="Win J."/>
            <person name="Wood J."/>
            <person name="Clifton S.W."/>
            <person name="Rogers J."/>
            <person name="Van den Ackerveken G."/>
            <person name="Jones J.D."/>
            <person name="McDowell J.M."/>
            <person name="Beynon J."/>
            <person name="Tyler B.M."/>
        </authorList>
    </citation>
    <scope>NUCLEOTIDE SEQUENCE [LARGE SCALE GENOMIC DNA]</scope>
    <source>
        <strain evidence="14">Emoy2</strain>
    </source>
</reference>
<dbReference type="VEuPathDB" id="FungiDB:HpaG808293"/>
<sequence length="507" mass="57173">MALFIRGRRAELLAASAMTAYLFLCPFSKVEESFNLQATHDLLVLGVRNVSQFDHLEFPGVVPRTFMGSLVVAAVSHPIIWTISTLGGPKIWMQLATRWVLGMMTLGALVFFSDGIEMRFGRETSRFHMLICSCQFHLLFYMTRTLPNVYALGLVLLGLGFWLRGKWQRCVFLFTFTTVVFRGDTVVLLAPLVLSMLLSRRVSLYRMIRWGLLTAVLSLIATVLVDSYFWQRWLWPEGEVLWFNVVQNNSSEWGVSPPLWYFTSALPRALQATALLIPLGLSTLVPALFQSRSLADIASSFMATSLADWSVVSVAWPVFIYLALYSFLPHKELRFIFNAIPILNMVSSVGLAKLYRNRRKTRFAFVGALSCLALTFLGTMFFLAAAQSNYPGGEAFTYLHQVAESERGIPRSVHIDVTAAMTGVSRFGEEFPAWRYSKDESLTTVKQLATFDYVLTAKDPASLEEVFEYVADFHAFSGIQIAGYRIAFQTRKLISLMRNRKVAFGQA</sequence>
<proteinExistence type="inferred from homology"/>
<name>M4BPF4_HYAAE</name>
<comment type="similarity">
    <text evidence="3 12">Belongs to the glycosyltransferase 22 family.</text>
</comment>
<dbReference type="EMBL" id="JH598509">
    <property type="status" value="NOT_ANNOTATED_CDS"/>
    <property type="molecule type" value="Genomic_DNA"/>
</dbReference>
<feature type="transmembrane region" description="Helical" evidence="12">
    <location>
        <begin position="301"/>
        <end position="327"/>
    </location>
</feature>
<evidence type="ECO:0000256" key="8">
    <source>
        <dbReference type="ARBA" id="ARBA00022989"/>
    </source>
</evidence>
<dbReference type="GO" id="GO:0005789">
    <property type="term" value="C:endoplasmic reticulum membrane"/>
    <property type="evidence" value="ECO:0007669"/>
    <property type="project" value="UniProtKB-SubCell"/>
</dbReference>
<keyword evidence="4 12" id="KW-0328">Glycosyltransferase</keyword>
<dbReference type="OMA" id="WWVEVRM"/>
<evidence type="ECO:0000256" key="10">
    <source>
        <dbReference type="ARBA" id="ARBA00044721"/>
    </source>
</evidence>
<organism evidence="13 14">
    <name type="scientific">Hyaloperonospora arabidopsidis (strain Emoy2)</name>
    <name type="common">Downy mildew agent</name>
    <name type="synonym">Peronospora arabidopsidis</name>
    <dbReference type="NCBI Taxonomy" id="559515"/>
    <lineage>
        <taxon>Eukaryota</taxon>
        <taxon>Sar</taxon>
        <taxon>Stramenopiles</taxon>
        <taxon>Oomycota</taxon>
        <taxon>Peronosporomycetes</taxon>
        <taxon>Peronosporales</taxon>
        <taxon>Peronosporaceae</taxon>
        <taxon>Hyaloperonospora</taxon>
    </lineage>
</organism>
<feature type="transmembrane region" description="Helical" evidence="12">
    <location>
        <begin position="363"/>
        <end position="386"/>
    </location>
</feature>
<dbReference type="GO" id="GO:0006487">
    <property type="term" value="P:protein N-linked glycosylation"/>
    <property type="evidence" value="ECO:0007669"/>
    <property type="project" value="TreeGrafter"/>
</dbReference>
<dbReference type="STRING" id="559515.M4BPF4"/>
<feature type="transmembrane region" description="Helical" evidence="12">
    <location>
        <begin position="95"/>
        <end position="113"/>
    </location>
</feature>
<feature type="transmembrane region" description="Helical" evidence="12">
    <location>
        <begin position="210"/>
        <end position="230"/>
    </location>
</feature>
<evidence type="ECO:0000256" key="6">
    <source>
        <dbReference type="ARBA" id="ARBA00022692"/>
    </source>
</evidence>
<dbReference type="InParanoid" id="M4BPF4"/>
<evidence type="ECO:0000256" key="11">
    <source>
        <dbReference type="ARBA" id="ARBA00048899"/>
    </source>
</evidence>
<dbReference type="Pfam" id="PF03901">
    <property type="entry name" value="Glyco_transf_22"/>
    <property type="match status" value="1"/>
</dbReference>
<evidence type="ECO:0000313" key="14">
    <source>
        <dbReference type="Proteomes" id="UP000011713"/>
    </source>
</evidence>
<keyword evidence="5" id="KW-0808">Transferase</keyword>
<evidence type="ECO:0000256" key="1">
    <source>
        <dbReference type="ARBA" id="ARBA00004477"/>
    </source>
</evidence>
<accession>M4BPF4</accession>
<evidence type="ECO:0000313" key="13">
    <source>
        <dbReference type="EnsemblProtists" id="HpaP808293"/>
    </source>
</evidence>
<feature type="transmembrane region" description="Helical" evidence="12">
    <location>
        <begin position="269"/>
        <end position="289"/>
    </location>
</feature>
<keyword evidence="7 12" id="KW-0256">Endoplasmic reticulum</keyword>
<evidence type="ECO:0000256" key="7">
    <source>
        <dbReference type="ARBA" id="ARBA00022824"/>
    </source>
</evidence>
<dbReference type="PANTHER" id="PTHR22760:SF1">
    <property type="entry name" value="DOL-P-MAN:MAN(7)GLCNAC(2)-PP-DOL ALPHA-1,6-MANNOSYLTRANSFERASE"/>
    <property type="match status" value="1"/>
</dbReference>
<feature type="transmembrane region" description="Helical" evidence="12">
    <location>
        <begin position="171"/>
        <end position="198"/>
    </location>
</feature>
<dbReference type="InterPro" id="IPR005599">
    <property type="entry name" value="GPI_mannosylTrfase"/>
</dbReference>
<dbReference type="UniPathway" id="UPA00378"/>
<evidence type="ECO:0000256" key="4">
    <source>
        <dbReference type="ARBA" id="ARBA00022676"/>
    </source>
</evidence>
<keyword evidence="14" id="KW-1185">Reference proteome</keyword>
<evidence type="ECO:0000256" key="2">
    <source>
        <dbReference type="ARBA" id="ARBA00004922"/>
    </source>
</evidence>
<comment type="subcellular location">
    <subcellularLocation>
        <location evidence="1 12">Endoplasmic reticulum membrane</location>
        <topology evidence="1 12">Multi-pass membrane protein</topology>
    </subcellularLocation>
</comment>
<feature type="transmembrane region" description="Helical" evidence="12">
    <location>
        <begin position="149"/>
        <end position="165"/>
    </location>
</feature>
<keyword evidence="8 12" id="KW-1133">Transmembrane helix</keyword>
<dbReference type="PANTHER" id="PTHR22760">
    <property type="entry name" value="GLYCOSYLTRANSFERASE"/>
    <property type="match status" value="1"/>
</dbReference>
<comment type="pathway">
    <text evidence="2">Protein modification; protein glycosylation.</text>
</comment>
<evidence type="ECO:0000256" key="3">
    <source>
        <dbReference type="ARBA" id="ARBA00007063"/>
    </source>
</evidence>
<dbReference type="eggNOG" id="KOG2516">
    <property type="taxonomic scope" value="Eukaryota"/>
</dbReference>
<keyword evidence="9 12" id="KW-0472">Membrane</keyword>
<comment type="function">
    <text evidence="10">Mannosyltransferase that operates in the biosynthetic pathway of dolichol-linked oligosaccharides, the glycan precursors employed in protein asparagine (N)-glycosylation. The assembly of dolichol-linked oligosaccharides begins on the cytosolic side of the endoplasmic reticulum membrane and finishes in its lumen. The sequential addition of sugars to dolichol pyrophosphate produces dolichol-linked oligosaccharides containing fourteen sugars, including two GlcNAcs, nine mannoses and three glucoses. Once assembled, the oligosaccharide is transferred from the lipid to nascent proteins by oligosaccharyltransferases. In the lumen of the endoplasmic reticulum, adds the eighth mannose residue in an alpha-1,6 linkage onto Man(7)GlcNAc(2)-PP-dolichol to produce Man(8)GlcNAc(2)-PP-dolichol.</text>
</comment>
<dbReference type="GO" id="GO:0052917">
    <property type="term" value="F:dol-P-Man:Man(7)GlcNAc(2)-PP-Dol alpha-1,6-mannosyltransferase activity"/>
    <property type="evidence" value="ECO:0007669"/>
    <property type="project" value="UniProtKB-EC"/>
</dbReference>
<comment type="catalytic activity">
    <reaction evidence="11">
        <text>an alpha-D-Man-(1-&gt;2)-alpha-D-Man-(1-&gt;2)-alpha-D-Man-(1-&gt;3)-[alpha-D-Man-(1-&gt;2)-alpha-D-Man-(1-&gt;3)-alpha-D-Man-(1-&gt;6)]-beta-D-Man-(1-&gt;4)-beta-D-GlcNAc-(1-&gt;4)-alpha-D-GlcNAc-diphospho-di-trans,poly-cis-dolichol + a di-trans,poly-cis-dolichyl beta-D-mannosyl phosphate = an alpha-D-Man-(1-&gt;2)-alpha-D-Man-(1-&gt;2)-alpha-D-Man-(1-&gt;3)-[alpha-D-Man-(1-&gt;2)-alpha-D-Man-(1-&gt;3)-[alpha-D-Man-(1-&gt;6)]-alpha-D-Man-(1-&gt;6)]-beta-D-Man-(1-&gt;4)-beta-D-GlcNAc-(1-&gt;4)-alpha-D-GlcNAc-diphospho-di-trans,poly-cis-dolichol + a di-trans,poly-cis-dolichyl phosphate + H(+)</text>
        <dbReference type="Rhea" id="RHEA:29535"/>
        <dbReference type="Rhea" id="RHEA-COMP:19498"/>
        <dbReference type="Rhea" id="RHEA-COMP:19501"/>
        <dbReference type="Rhea" id="RHEA-COMP:19518"/>
        <dbReference type="Rhea" id="RHEA-COMP:19519"/>
        <dbReference type="ChEBI" id="CHEBI:15378"/>
        <dbReference type="ChEBI" id="CHEBI:57683"/>
        <dbReference type="ChEBI" id="CHEBI:58211"/>
        <dbReference type="ChEBI" id="CHEBI:132517"/>
        <dbReference type="ChEBI" id="CHEBI:132519"/>
        <dbReference type="EC" id="2.4.1.260"/>
    </reaction>
    <physiologicalReaction direction="left-to-right" evidence="11">
        <dbReference type="Rhea" id="RHEA:29536"/>
    </physiologicalReaction>
</comment>
<evidence type="ECO:0000256" key="12">
    <source>
        <dbReference type="RuleBase" id="RU363075"/>
    </source>
</evidence>